<protein>
    <submittedName>
        <fullName evidence="5">SDR family oxidoreductase</fullName>
    </submittedName>
</protein>
<keyword evidence="6" id="KW-1185">Reference proteome</keyword>
<dbReference type="PANTHER" id="PTHR44196:SF1">
    <property type="entry name" value="DEHYDROGENASE_REDUCTASE SDR FAMILY MEMBER 7B"/>
    <property type="match status" value="1"/>
</dbReference>
<evidence type="ECO:0000259" key="4">
    <source>
        <dbReference type="SMART" id="SM00822"/>
    </source>
</evidence>
<dbReference type="InterPro" id="IPR036291">
    <property type="entry name" value="NAD(P)-bd_dom_sf"/>
</dbReference>
<reference evidence="6" key="1">
    <citation type="journal article" date="2019" name="Int. J. Syst. Evol. Microbiol.">
        <title>The Global Catalogue of Microorganisms (GCM) 10K type strain sequencing project: providing services to taxonomists for standard genome sequencing and annotation.</title>
        <authorList>
            <consortium name="The Broad Institute Genomics Platform"/>
            <consortium name="The Broad Institute Genome Sequencing Center for Infectious Disease"/>
            <person name="Wu L."/>
            <person name="Ma J."/>
        </authorList>
    </citation>
    <scope>NUCLEOTIDE SEQUENCE [LARGE SCALE GENOMIC DNA]</scope>
    <source>
        <strain evidence="6">KCTC 52168</strain>
    </source>
</reference>
<dbReference type="InterPro" id="IPR002347">
    <property type="entry name" value="SDR_fam"/>
</dbReference>
<comment type="caution">
    <text evidence="5">The sequence shown here is derived from an EMBL/GenBank/DDBJ whole genome shotgun (WGS) entry which is preliminary data.</text>
</comment>
<accession>A0ABV7H7R0</accession>
<proteinExistence type="inferred from homology"/>
<evidence type="ECO:0000256" key="2">
    <source>
        <dbReference type="ARBA" id="ARBA00023002"/>
    </source>
</evidence>
<dbReference type="EMBL" id="JBHRTI010000004">
    <property type="protein sequence ID" value="MFC3147581.1"/>
    <property type="molecule type" value="Genomic_DNA"/>
</dbReference>
<comment type="similarity">
    <text evidence="1 3">Belongs to the short-chain dehydrogenases/reductases (SDR) family.</text>
</comment>
<dbReference type="InterPro" id="IPR057326">
    <property type="entry name" value="KR_dom"/>
</dbReference>
<dbReference type="Proteomes" id="UP001595556">
    <property type="component" value="Unassembled WGS sequence"/>
</dbReference>
<keyword evidence="2" id="KW-0560">Oxidoreductase</keyword>
<dbReference type="PANTHER" id="PTHR44196">
    <property type="entry name" value="DEHYDROGENASE/REDUCTASE SDR FAMILY MEMBER 7B"/>
    <property type="match status" value="1"/>
</dbReference>
<dbReference type="SMART" id="SM00822">
    <property type="entry name" value="PKS_KR"/>
    <property type="match status" value="1"/>
</dbReference>
<dbReference type="PRINTS" id="PR00081">
    <property type="entry name" value="GDHRDH"/>
</dbReference>
<evidence type="ECO:0000313" key="6">
    <source>
        <dbReference type="Proteomes" id="UP001595556"/>
    </source>
</evidence>
<dbReference type="InterPro" id="IPR020904">
    <property type="entry name" value="Sc_DH/Rdtase_CS"/>
</dbReference>
<dbReference type="NCBIfam" id="NF004825">
    <property type="entry name" value="PRK06181.1"/>
    <property type="match status" value="1"/>
</dbReference>
<sequence length="270" mass="28908">MSFQGKHIIITGASEGIGAELARQLAAEKPRLTLAARRLDKLDAVAAECRARGAEVLTVRCDVGMEADCRALIAQSTERFGAIDALVNNAGISMQARFDAIPDTRIYDDLMRINFMGAVWCTHAALPALKQTRGLLVGVSSLAGLVGVPERSTYCATKHAMAGFFDALRIELAPEGVDVLMVYPGVVATQIRQHGWNERGGALGYSGLDEAGAMSVEECAAQIATAMRGRKRELVMTAKGKLGRFMKLIAPGLVDNMARAALNKERPGQH</sequence>
<evidence type="ECO:0000313" key="5">
    <source>
        <dbReference type="EMBL" id="MFC3147581.1"/>
    </source>
</evidence>
<feature type="domain" description="Ketoreductase" evidence="4">
    <location>
        <begin position="6"/>
        <end position="194"/>
    </location>
</feature>
<dbReference type="RefSeq" id="WP_377302820.1">
    <property type="nucleotide sequence ID" value="NZ_CP180191.1"/>
</dbReference>
<dbReference type="Gene3D" id="3.40.50.720">
    <property type="entry name" value="NAD(P)-binding Rossmann-like Domain"/>
    <property type="match status" value="1"/>
</dbReference>
<evidence type="ECO:0000256" key="1">
    <source>
        <dbReference type="ARBA" id="ARBA00006484"/>
    </source>
</evidence>
<gene>
    <name evidence="5" type="ORF">ACFOEN_08000</name>
</gene>
<dbReference type="PRINTS" id="PR00080">
    <property type="entry name" value="SDRFAMILY"/>
</dbReference>
<dbReference type="PROSITE" id="PS00061">
    <property type="entry name" value="ADH_SHORT"/>
    <property type="match status" value="1"/>
</dbReference>
<organism evidence="5 6">
    <name type="scientific">Piscinibacterium candidicorallinum</name>
    <dbReference type="NCBI Taxonomy" id="1793872"/>
    <lineage>
        <taxon>Bacteria</taxon>
        <taxon>Pseudomonadati</taxon>
        <taxon>Pseudomonadota</taxon>
        <taxon>Betaproteobacteria</taxon>
        <taxon>Burkholderiales</taxon>
        <taxon>Piscinibacterium</taxon>
    </lineage>
</organism>
<evidence type="ECO:0000256" key="3">
    <source>
        <dbReference type="RuleBase" id="RU000363"/>
    </source>
</evidence>
<dbReference type="SUPFAM" id="SSF51735">
    <property type="entry name" value="NAD(P)-binding Rossmann-fold domains"/>
    <property type="match status" value="1"/>
</dbReference>
<name>A0ABV7H7R0_9BURK</name>
<dbReference type="Pfam" id="PF00106">
    <property type="entry name" value="adh_short"/>
    <property type="match status" value="1"/>
</dbReference>